<evidence type="ECO:0008006" key="4">
    <source>
        <dbReference type="Google" id="ProtNLM"/>
    </source>
</evidence>
<organism evidence="2 3">
    <name type="scientific">Blastococcus deserti</name>
    <dbReference type="NCBI Taxonomy" id="2259033"/>
    <lineage>
        <taxon>Bacteria</taxon>
        <taxon>Bacillati</taxon>
        <taxon>Actinomycetota</taxon>
        <taxon>Actinomycetes</taxon>
        <taxon>Geodermatophilales</taxon>
        <taxon>Geodermatophilaceae</taxon>
        <taxon>Blastococcus</taxon>
    </lineage>
</organism>
<dbReference type="EMBL" id="JBHUHP010000009">
    <property type="protein sequence ID" value="MFD2091754.1"/>
    <property type="molecule type" value="Genomic_DNA"/>
</dbReference>
<feature type="transmembrane region" description="Helical" evidence="1">
    <location>
        <begin position="94"/>
        <end position="112"/>
    </location>
</feature>
<comment type="caution">
    <text evidence="2">The sequence shown here is derived from an EMBL/GenBank/DDBJ whole genome shotgun (WGS) entry which is preliminary data.</text>
</comment>
<protein>
    <recommendedName>
        <fullName evidence="4">YGGT family protein</fullName>
    </recommendedName>
</protein>
<gene>
    <name evidence="2" type="ORF">ACFSHS_09225</name>
</gene>
<dbReference type="Proteomes" id="UP001597402">
    <property type="component" value="Unassembled WGS sequence"/>
</dbReference>
<accession>A0ABW4XAG4</accession>
<name>A0ABW4XAG4_9ACTN</name>
<proteinExistence type="predicted"/>
<keyword evidence="1" id="KW-0812">Transmembrane</keyword>
<evidence type="ECO:0000256" key="1">
    <source>
        <dbReference type="SAM" id="Phobius"/>
    </source>
</evidence>
<feature type="transmembrane region" description="Helical" evidence="1">
    <location>
        <begin position="21"/>
        <end position="53"/>
    </location>
</feature>
<evidence type="ECO:0000313" key="2">
    <source>
        <dbReference type="EMBL" id="MFD2091754.1"/>
    </source>
</evidence>
<keyword evidence="3" id="KW-1185">Reference proteome</keyword>
<dbReference type="RefSeq" id="WP_376874340.1">
    <property type="nucleotide sequence ID" value="NZ_JBHUHP010000009.1"/>
</dbReference>
<evidence type="ECO:0000313" key="3">
    <source>
        <dbReference type="Proteomes" id="UP001597402"/>
    </source>
</evidence>
<keyword evidence="1" id="KW-1133">Transmembrane helix</keyword>
<reference evidence="3" key="1">
    <citation type="journal article" date="2019" name="Int. J. Syst. Evol. Microbiol.">
        <title>The Global Catalogue of Microorganisms (GCM) 10K type strain sequencing project: providing services to taxonomists for standard genome sequencing and annotation.</title>
        <authorList>
            <consortium name="The Broad Institute Genomics Platform"/>
            <consortium name="The Broad Institute Genome Sequencing Center for Infectious Disease"/>
            <person name="Wu L."/>
            <person name="Ma J."/>
        </authorList>
    </citation>
    <scope>NUCLEOTIDE SEQUENCE [LARGE SCALE GENOMIC DNA]</scope>
    <source>
        <strain evidence="3">JCM 3338</strain>
    </source>
</reference>
<sequence>MTRRLAYPAPLRHDAGMADMGAARVFTLLATIVRVVCSVIAALIVVHAVFVLFEANPANPLVQVTADVRDTFGWFTEDLFAPSDPRIAEAINDGLAALIWVVVGNLASKLLVRLTPAAKAKV</sequence>
<keyword evidence="1" id="KW-0472">Membrane</keyword>